<comment type="similarity">
    <text evidence="3 12">Belongs to the CcmD/CycX/HelD family.</text>
</comment>
<accession>A0ABV2CPB7</accession>
<keyword evidence="11 12" id="KW-0472">Membrane</keyword>
<evidence type="ECO:0000256" key="3">
    <source>
        <dbReference type="ARBA" id="ARBA00008741"/>
    </source>
</evidence>
<comment type="caution">
    <text evidence="13">The sequence shown here is derived from an EMBL/GenBank/DDBJ whole genome shotgun (WGS) entry which is preliminary data.</text>
</comment>
<dbReference type="NCBIfam" id="TIGR03141">
    <property type="entry name" value="cytochro_ccmD"/>
    <property type="match status" value="1"/>
</dbReference>
<evidence type="ECO:0000256" key="4">
    <source>
        <dbReference type="ARBA" id="ARBA00016461"/>
    </source>
</evidence>
<keyword evidence="7 12" id="KW-0997">Cell inner membrane</keyword>
<evidence type="ECO:0000256" key="5">
    <source>
        <dbReference type="ARBA" id="ARBA00022448"/>
    </source>
</evidence>
<protein>
    <recommendedName>
        <fullName evidence="4 12">Heme exporter protein D</fullName>
    </recommendedName>
</protein>
<dbReference type="EMBL" id="JBEWLZ010000003">
    <property type="protein sequence ID" value="MET1489749.1"/>
    <property type="molecule type" value="Genomic_DNA"/>
</dbReference>
<evidence type="ECO:0000256" key="6">
    <source>
        <dbReference type="ARBA" id="ARBA00022475"/>
    </source>
</evidence>
<name>A0ABV2CPB7_9RHOO</name>
<dbReference type="RefSeq" id="WP_345924949.1">
    <property type="nucleotide sequence ID" value="NZ_JBDIVF010000002.1"/>
</dbReference>
<dbReference type="Proteomes" id="UP001548590">
    <property type="component" value="Unassembled WGS sequence"/>
</dbReference>
<evidence type="ECO:0000256" key="11">
    <source>
        <dbReference type="ARBA" id="ARBA00023136"/>
    </source>
</evidence>
<evidence type="ECO:0000256" key="8">
    <source>
        <dbReference type="ARBA" id="ARBA00022692"/>
    </source>
</evidence>
<evidence type="ECO:0000313" key="14">
    <source>
        <dbReference type="Proteomes" id="UP001548590"/>
    </source>
</evidence>
<keyword evidence="9 12" id="KW-0201">Cytochrome c-type biogenesis</keyword>
<dbReference type="InterPro" id="IPR007078">
    <property type="entry name" value="Haem_export_protD_CcmD"/>
</dbReference>
<proteinExistence type="inferred from homology"/>
<evidence type="ECO:0000256" key="9">
    <source>
        <dbReference type="ARBA" id="ARBA00022748"/>
    </source>
</evidence>
<keyword evidence="10 12" id="KW-1133">Transmembrane helix</keyword>
<sequence length="58" mass="6952">MMYWQSLADFLSMGGRGFFVWGSYGVAFLLVVLEIWLLRRSRRQSLRRLQQLQALERD</sequence>
<keyword evidence="5 12" id="KW-0813">Transport</keyword>
<keyword evidence="14" id="KW-1185">Reference proteome</keyword>
<evidence type="ECO:0000256" key="7">
    <source>
        <dbReference type="ARBA" id="ARBA00022519"/>
    </source>
</evidence>
<evidence type="ECO:0000256" key="10">
    <source>
        <dbReference type="ARBA" id="ARBA00022989"/>
    </source>
</evidence>
<keyword evidence="6 12" id="KW-1003">Cell membrane</keyword>
<organism evidence="13 14">
    <name type="scientific">Uliginosibacterium paludis</name>
    <dbReference type="NCBI Taxonomy" id="1615952"/>
    <lineage>
        <taxon>Bacteria</taxon>
        <taxon>Pseudomonadati</taxon>
        <taxon>Pseudomonadota</taxon>
        <taxon>Betaproteobacteria</taxon>
        <taxon>Rhodocyclales</taxon>
        <taxon>Zoogloeaceae</taxon>
        <taxon>Uliginosibacterium</taxon>
    </lineage>
</organism>
<evidence type="ECO:0000256" key="12">
    <source>
        <dbReference type="RuleBase" id="RU363101"/>
    </source>
</evidence>
<comment type="function">
    <text evidence="1 12">Required for the export of heme to the periplasm for the biogenesis of c-type cytochromes.</text>
</comment>
<evidence type="ECO:0000256" key="1">
    <source>
        <dbReference type="ARBA" id="ARBA00002442"/>
    </source>
</evidence>
<evidence type="ECO:0000256" key="2">
    <source>
        <dbReference type="ARBA" id="ARBA00004377"/>
    </source>
</evidence>
<gene>
    <name evidence="13" type="primary">ccmD</name>
    <name evidence="13" type="ORF">ABVT11_07905</name>
</gene>
<reference evidence="13 14" key="1">
    <citation type="submission" date="2024-07" db="EMBL/GenBank/DDBJ databases">
        <title>Uliginosibacterium paludis KCTC:42655.</title>
        <authorList>
            <person name="Kim M.K."/>
        </authorList>
    </citation>
    <scope>NUCLEOTIDE SEQUENCE [LARGE SCALE GENOMIC DNA]</scope>
    <source>
        <strain evidence="13 14">KCTC 42655</strain>
    </source>
</reference>
<feature type="transmembrane region" description="Helical" evidence="12">
    <location>
        <begin position="20"/>
        <end position="38"/>
    </location>
</feature>
<keyword evidence="8 12" id="KW-0812">Transmembrane</keyword>
<comment type="subcellular location">
    <subcellularLocation>
        <location evidence="2 12">Cell inner membrane</location>
        <topology evidence="2 12">Single-pass membrane protein</topology>
    </subcellularLocation>
</comment>
<evidence type="ECO:0000313" key="13">
    <source>
        <dbReference type="EMBL" id="MET1489749.1"/>
    </source>
</evidence>
<dbReference type="Pfam" id="PF04995">
    <property type="entry name" value="CcmD"/>
    <property type="match status" value="1"/>
</dbReference>